<reference evidence="2 3" key="2">
    <citation type="submission" date="2014-09" db="EMBL/GenBank/DDBJ databases">
        <authorList>
            <consortium name="NBRP consortium"/>
            <person name="Sawabe T."/>
            <person name="Meirelles P."/>
            <person name="Nakanishi M."/>
            <person name="Sayaka M."/>
            <person name="Hattori M."/>
            <person name="Ohkuma M."/>
        </authorList>
    </citation>
    <scope>NUCLEOTIDE SEQUENCE [LARGE SCALE GENOMIC DNA]</scope>
    <source>
        <strain evidence="2 3">JCM 19240</strain>
    </source>
</reference>
<organism evidence="2 3">
    <name type="scientific">Vibrio maritimus</name>
    <dbReference type="NCBI Taxonomy" id="990268"/>
    <lineage>
        <taxon>Bacteria</taxon>
        <taxon>Pseudomonadati</taxon>
        <taxon>Pseudomonadota</taxon>
        <taxon>Gammaproteobacteria</taxon>
        <taxon>Vibrionales</taxon>
        <taxon>Vibrionaceae</taxon>
        <taxon>Vibrio</taxon>
    </lineage>
</organism>
<comment type="caution">
    <text evidence="2">The sequence shown here is derived from an EMBL/GenBank/DDBJ whole genome shotgun (WGS) entry which is preliminary data.</text>
</comment>
<dbReference type="AlphaFoldDB" id="A0A090SVF9"/>
<sequence length="45" mass="4565">MSNQSNLSLNALVDTPLKKVALVAFVLTNIGMFAVPAGLGALAPP</sequence>
<dbReference type="EMBL" id="BBMT01000001">
    <property type="protein sequence ID" value="GAL31755.1"/>
    <property type="molecule type" value="Genomic_DNA"/>
</dbReference>
<keyword evidence="1" id="KW-0812">Transmembrane</keyword>
<proteinExistence type="predicted"/>
<evidence type="ECO:0000313" key="2">
    <source>
        <dbReference type="EMBL" id="GAL31755.1"/>
    </source>
</evidence>
<evidence type="ECO:0000256" key="1">
    <source>
        <dbReference type="SAM" id="Phobius"/>
    </source>
</evidence>
<reference evidence="2 3" key="1">
    <citation type="submission" date="2014-09" db="EMBL/GenBank/DDBJ databases">
        <title>Vibrio maritimus JCM 19240. (C210) whole genome shotgun sequence.</title>
        <authorList>
            <person name="Sawabe T."/>
            <person name="Meirelles P."/>
            <person name="Nakanishi M."/>
            <person name="Sayaka M."/>
            <person name="Hattori M."/>
            <person name="Ohkuma M."/>
        </authorList>
    </citation>
    <scope>NUCLEOTIDE SEQUENCE [LARGE SCALE GENOMIC DNA]</scope>
    <source>
        <strain evidence="2 3">JCM 19240</strain>
    </source>
</reference>
<evidence type="ECO:0000313" key="3">
    <source>
        <dbReference type="Proteomes" id="UP000029224"/>
    </source>
</evidence>
<accession>A0A090SVF9</accession>
<keyword evidence="1" id="KW-1133">Transmembrane helix</keyword>
<name>A0A090SVF9_9VIBR</name>
<gene>
    <name evidence="2" type="ORF">JCM19240_5186</name>
</gene>
<keyword evidence="1" id="KW-0472">Membrane</keyword>
<dbReference type="OrthoDB" id="9901370at2"/>
<protein>
    <submittedName>
        <fullName evidence="2">Uncharacterized protein</fullName>
    </submittedName>
</protein>
<keyword evidence="3" id="KW-1185">Reference proteome</keyword>
<feature type="transmembrane region" description="Helical" evidence="1">
    <location>
        <begin position="20"/>
        <end position="43"/>
    </location>
</feature>
<dbReference type="Proteomes" id="UP000029224">
    <property type="component" value="Unassembled WGS sequence"/>
</dbReference>